<sequence length="51" mass="5654">MLENTEGVECVALLLKHLTMIEGMDMKQITASAISKYLIMLVWETLSVGPT</sequence>
<dbReference type="HOGENOM" id="CLU_3102209_0_0_10"/>
<evidence type="ECO:0000313" key="1">
    <source>
        <dbReference type="EMBL" id="KDR52627.1"/>
    </source>
</evidence>
<dbReference type="Proteomes" id="UP000027442">
    <property type="component" value="Unassembled WGS sequence"/>
</dbReference>
<dbReference type="EMBL" id="JNGW01000049">
    <property type="protein sequence ID" value="KDR52627.1"/>
    <property type="molecule type" value="Genomic_DNA"/>
</dbReference>
<keyword evidence="2" id="KW-1185">Reference proteome</keyword>
<organism evidence="1 2">
    <name type="scientific">Hoylesella loescheii DSM 19665 = JCM 12249 = ATCC 15930</name>
    <dbReference type="NCBI Taxonomy" id="1122985"/>
    <lineage>
        <taxon>Bacteria</taxon>
        <taxon>Pseudomonadati</taxon>
        <taxon>Bacteroidota</taxon>
        <taxon>Bacteroidia</taxon>
        <taxon>Bacteroidales</taxon>
        <taxon>Prevotellaceae</taxon>
        <taxon>Hoylesella</taxon>
    </lineage>
</organism>
<accession>A0A069QIX2</accession>
<protein>
    <submittedName>
        <fullName evidence="1">Uncharacterized protein</fullName>
    </submittedName>
</protein>
<evidence type="ECO:0000313" key="2">
    <source>
        <dbReference type="Proteomes" id="UP000027442"/>
    </source>
</evidence>
<reference evidence="1 2" key="1">
    <citation type="submission" date="2013-08" db="EMBL/GenBank/DDBJ databases">
        <authorList>
            <person name="Weinstock G."/>
            <person name="Sodergren E."/>
            <person name="Wylie T."/>
            <person name="Fulton L."/>
            <person name="Fulton R."/>
            <person name="Fronick C."/>
            <person name="O'Laughlin M."/>
            <person name="Godfrey J."/>
            <person name="Miner T."/>
            <person name="Herter B."/>
            <person name="Appelbaum E."/>
            <person name="Cordes M."/>
            <person name="Lek S."/>
            <person name="Wollam A."/>
            <person name="Pepin K.H."/>
            <person name="Palsikar V.B."/>
            <person name="Mitreva M."/>
            <person name="Wilson R.K."/>
        </authorList>
    </citation>
    <scope>NUCLEOTIDE SEQUENCE [LARGE SCALE GENOMIC DNA]</scope>
    <source>
        <strain evidence="1 2">ATCC 15930</strain>
    </source>
</reference>
<comment type="caution">
    <text evidence="1">The sequence shown here is derived from an EMBL/GenBank/DDBJ whole genome shotgun (WGS) entry which is preliminary data.</text>
</comment>
<dbReference type="AlphaFoldDB" id="A0A069QIX2"/>
<name>A0A069QIX2_HOYLO</name>
<proteinExistence type="predicted"/>
<gene>
    <name evidence="1" type="ORF">HMPREF1991_01292</name>
</gene>